<reference evidence="1 2" key="1">
    <citation type="submission" date="2018-11" db="EMBL/GenBank/DDBJ databases">
        <title>Genome sequencing and assembly of Anaerosphaera sp. nov., GS7-6-2.</title>
        <authorList>
            <person name="Rettenmaier R."/>
            <person name="Liebl W."/>
            <person name="Zverlov V."/>
        </authorList>
    </citation>
    <scope>NUCLEOTIDE SEQUENCE [LARGE SCALE GENOMIC DNA]</scope>
    <source>
        <strain evidence="1 2">GS7-6-2</strain>
    </source>
</reference>
<dbReference type="EMBL" id="RLIH01000013">
    <property type="protein sequence ID" value="RVU54196.1"/>
    <property type="molecule type" value="Genomic_DNA"/>
</dbReference>
<dbReference type="Pfam" id="PF09966">
    <property type="entry name" value="DUF2200"/>
    <property type="match status" value="1"/>
</dbReference>
<organism evidence="1 2">
    <name type="scientific">Anaerosphaera multitolerans</name>
    <dbReference type="NCBI Taxonomy" id="2487351"/>
    <lineage>
        <taxon>Bacteria</taxon>
        <taxon>Bacillati</taxon>
        <taxon>Bacillota</taxon>
        <taxon>Tissierellia</taxon>
        <taxon>Tissierellales</taxon>
        <taxon>Peptoniphilaceae</taxon>
        <taxon>Anaerosphaera</taxon>
    </lineage>
</organism>
<dbReference type="RefSeq" id="WP_127724995.1">
    <property type="nucleotide sequence ID" value="NZ_RLIH01000013.1"/>
</dbReference>
<dbReference type="InterPro" id="IPR023204">
    <property type="entry name" value="SP1917_dom_sf"/>
</dbReference>
<name>A0A437S5L2_9FIRM</name>
<gene>
    <name evidence="1" type="ORF">EF514_08415</name>
</gene>
<evidence type="ECO:0000313" key="2">
    <source>
        <dbReference type="Proteomes" id="UP000288812"/>
    </source>
</evidence>
<sequence>MEKPKIYTLSFSRVYPLYVDKVEKKGRTKEELHEIIFWLTGYGENELQEQLKKEVDFETFFKEAPKINENISRIKGSICGIKVENIEDDLTRQIRSLDKLVDELAKGKDINKILRS</sequence>
<proteinExistence type="predicted"/>
<dbReference type="Gene3D" id="1.10.8.290">
    <property type="entry name" value="uncharacterized protein sp1917 domain"/>
    <property type="match status" value="1"/>
</dbReference>
<dbReference type="OrthoDB" id="3192540at2"/>
<dbReference type="InterPro" id="IPR014580">
    <property type="entry name" value="UCP033199"/>
</dbReference>
<protein>
    <submittedName>
        <fullName evidence="1">DUF2200 domain-containing protein</fullName>
    </submittedName>
</protein>
<dbReference type="PIRSF" id="PIRSF033199">
    <property type="entry name" value="UCP033199"/>
    <property type="match status" value="1"/>
</dbReference>
<accession>A0A437S5L2</accession>
<evidence type="ECO:0000313" key="1">
    <source>
        <dbReference type="EMBL" id="RVU54196.1"/>
    </source>
</evidence>
<dbReference type="AlphaFoldDB" id="A0A437S5L2"/>
<comment type="caution">
    <text evidence="1">The sequence shown here is derived from an EMBL/GenBank/DDBJ whole genome shotgun (WGS) entry which is preliminary data.</text>
</comment>
<keyword evidence="2" id="KW-1185">Reference proteome</keyword>
<dbReference type="Proteomes" id="UP000288812">
    <property type="component" value="Unassembled WGS sequence"/>
</dbReference>